<dbReference type="InterPro" id="IPR011335">
    <property type="entry name" value="Restrct_endonuc-II-like"/>
</dbReference>
<evidence type="ECO:0000256" key="6">
    <source>
        <dbReference type="ARBA" id="ARBA00022806"/>
    </source>
</evidence>
<keyword evidence="5 15" id="KW-0378">Hydrolase</keyword>
<dbReference type="InterPro" id="IPR014017">
    <property type="entry name" value="DNA_helicase_UvrD-like_C"/>
</dbReference>
<dbReference type="Pfam" id="PF00580">
    <property type="entry name" value="UvrD-helicase"/>
    <property type="match status" value="1"/>
</dbReference>
<evidence type="ECO:0000256" key="7">
    <source>
        <dbReference type="ARBA" id="ARBA00022839"/>
    </source>
</evidence>
<dbReference type="Pfam" id="PF13361">
    <property type="entry name" value="UvrD_C"/>
    <property type="match status" value="2"/>
</dbReference>
<feature type="compositionally biased region" description="Low complexity" evidence="16">
    <location>
        <begin position="880"/>
        <end position="906"/>
    </location>
</feature>
<dbReference type="InterPro" id="IPR013986">
    <property type="entry name" value="DExx_box_DNA_helicase_dom_sf"/>
</dbReference>
<evidence type="ECO:0000259" key="17">
    <source>
        <dbReference type="PROSITE" id="PS51198"/>
    </source>
</evidence>
<dbReference type="GO" id="GO:0043138">
    <property type="term" value="F:3'-5' DNA helicase activity"/>
    <property type="evidence" value="ECO:0007669"/>
    <property type="project" value="UniProtKB-EC"/>
</dbReference>
<evidence type="ECO:0000256" key="10">
    <source>
        <dbReference type="ARBA" id="ARBA00023204"/>
    </source>
</evidence>
<dbReference type="GO" id="GO:0004527">
    <property type="term" value="F:exonuclease activity"/>
    <property type="evidence" value="ECO:0007669"/>
    <property type="project" value="UniProtKB-KW"/>
</dbReference>
<keyword evidence="10" id="KW-0234">DNA repair</keyword>
<dbReference type="InterPro" id="IPR000212">
    <property type="entry name" value="DNA_helicase_UvrD/REP"/>
</dbReference>
<comment type="similarity">
    <text evidence="1">Belongs to the helicase family. UvrD subfamily.</text>
</comment>
<evidence type="ECO:0000256" key="12">
    <source>
        <dbReference type="ARBA" id="ARBA00034617"/>
    </source>
</evidence>
<feature type="region of interest" description="Disordered" evidence="16">
    <location>
        <begin position="870"/>
        <end position="910"/>
    </location>
</feature>
<dbReference type="Gene3D" id="3.40.50.300">
    <property type="entry name" value="P-loop containing nucleotide triphosphate hydrolases"/>
    <property type="match status" value="3"/>
</dbReference>
<dbReference type="Gene3D" id="1.10.10.160">
    <property type="match status" value="1"/>
</dbReference>
<dbReference type="Gene3D" id="1.10.486.10">
    <property type="entry name" value="PCRA, domain 4"/>
    <property type="match status" value="1"/>
</dbReference>
<evidence type="ECO:0000256" key="3">
    <source>
        <dbReference type="ARBA" id="ARBA00022741"/>
    </source>
</evidence>
<dbReference type="PANTHER" id="PTHR11070">
    <property type="entry name" value="UVRD / RECB / PCRA DNA HELICASE FAMILY MEMBER"/>
    <property type="match status" value="1"/>
</dbReference>
<keyword evidence="6 15" id="KW-0347">Helicase</keyword>
<feature type="region of interest" description="Disordered" evidence="16">
    <location>
        <begin position="1"/>
        <end position="28"/>
    </location>
</feature>
<evidence type="ECO:0000256" key="14">
    <source>
        <dbReference type="ARBA" id="ARBA00048988"/>
    </source>
</evidence>
<dbReference type="GO" id="GO:0005829">
    <property type="term" value="C:cytosol"/>
    <property type="evidence" value="ECO:0007669"/>
    <property type="project" value="TreeGrafter"/>
</dbReference>
<keyword evidence="4" id="KW-0227">DNA damage</keyword>
<evidence type="ECO:0000256" key="1">
    <source>
        <dbReference type="ARBA" id="ARBA00009922"/>
    </source>
</evidence>
<proteinExistence type="inferred from homology"/>
<keyword evidence="11" id="KW-0413">Isomerase</keyword>
<dbReference type="GO" id="GO:0003677">
    <property type="term" value="F:DNA binding"/>
    <property type="evidence" value="ECO:0007669"/>
    <property type="project" value="UniProtKB-KW"/>
</dbReference>
<evidence type="ECO:0000313" key="20">
    <source>
        <dbReference type="Proteomes" id="UP000578077"/>
    </source>
</evidence>
<dbReference type="SUPFAM" id="SSF52540">
    <property type="entry name" value="P-loop containing nucleoside triphosphate hydrolases"/>
    <property type="match status" value="1"/>
</dbReference>
<keyword evidence="7" id="KW-0269">Exonuclease</keyword>
<gene>
    <name evidence="19" type="ORF">HNR25_001526</name>
</gene>
<comment type="caution">
    <text evidence="19">The sequence shown here is derived from an EMBL/GenBank/DDBJ whole genome shotgun (WGS) entry which is preliminary data.</text>
</comment>
<protein>
    <recommendedName>
        <fullName evidence="13">DNA 3'-5' helicase</fullName>
        <ecNumber evidence="13">5.6.2.4</ecNumber>
    </recommendedName>
</protein>
<comment type="catalytic activity">
    <reaction evidence="12">
        <text>Couples ATP hydrolysis with the unwinding of duplex DNA by translocating in the 3'-5' direction.</text>
        <dbReference type="EC" id="5.6.2.4"/>
    </reaction>
</comment>
<evidence type="ECO:0000256" key="4">
    <source>
        <dbReference type="ARBA" id="ARBA00022763"/>
    </source>
</evidence>
<dbReference type="GO" id="GO:0033202">
    <property type="term" value="C:DNA helicase complex"/>
    <property type="evidence" value="ECO:0007669"/>
    <property type="project" value="TreeGrafter"/>
</dbReference>
<dbReference type="EMBL" id="JACHLY010000001">
    <property type="protein sequence ID" value="MBB5997775.1"/>
    <property type="molecule type" value="Genomic_DNA"/>
</dbReference>
<dbReference type="Gene3D" id="3.90.320.10">
    <property type="match status" value="1"/>
</dbReference>
<keyword evidence="3 15" id="KW-0547">Nucleotide-binding</keyword>
<dbReference type="GO" id="GO:0005524">
    <property type="term" value="F:ATP binding"/>
    <property type="evidence" value="ECO:0007669"/>
    <property type="project" value="UniProtKB-UniRule"/>
</dbReference>
<keyword evidence="2" id="KW-0540">Nuclease</keyword>
<evidence type="ECO:0000256" key="13">
    <source>
        <dbReference type="ARBA" id="ARBA00034808"/>
    </source>
</evidence>
<sequence length="1157" mass="124991">MSPAEHRTEQTGSGAAEGARRRLSPAELARLLGRPEPTSEQADVIAAPLEPGVVVAGAGSGKSETMAGRVVWLVANGLVRPEHVLGLTFTRKAAAELAERVRKRLDQLRETEQVPEELLDGDPAVSTYNSYAARLVGDHALREAVEPSVRLLSEGQSYQLAARIVADYDGPMDAVTVGPREVTDRMLELAGELSDHLRTPDDVRGIGAWIADRVAALPRRPLAPTRDLAEVQRRREQLLPLVERYIAAKNDREVVDYGDQVALAARIAVRHAEVGLIEQSRFRVVLLDEYQDTSHAQLLLLRALFGAGHPVTAVGDPCQSIYGWRGASAGNLIGFPTDFPAAPGRPAPVRKLATSFRNGERVLEAARRISEPLRAESGYVPVLYPGAARRGRGAVACGLFATETEEARWIADAVGERTGRPARIAPDGEEWPPGEGGNGLSYGDVAVLCRKRSQFPVLREALEERGIPVEVVGLGGLMTVPEVRDVIATLRVLHDPTAGNELARLLTGPRWRLGPRDLVALGGRAAELAKETRRDLAASAQEPADDDAEDLLRRTVLDLTAESGSLVDALDDPGEPERYSDTGYRRLDALGAEMRTLRRMAAQPLPDLIGEVERTLGLDIEVAARPGRDPVAARADLDAFLDAAVRFVGNSEDPTLGTFLSYLRSAEDAEKGLEPGERVGGSDTVKLMTVHAAKGLQWPLVAVPGLCGGTASPVFPTKPRDAGSWARKEQKLPFPLRGDAHGLPKLADVDKDSIEAFVSADRDRHRMEERRLAYVAVTRASFGLLCSGHWWGHASSGKRGPSEFLEEIRESCEDGSGKVAAWAPPPEEGESNPQTVEAEPVAWPQSPEEESGAAAQRHRGIVEGAELVARARGRAEEEAAASAAEPAPDAQPPAAYAQQGEEPQGETVGRRWLATLDRARMPERMRRRLDGWSRDTDLLLAHRDAVPADTGGTIPVELPAHLSVSSLVSLARDPSALARRIRRPLPRPPAPHTRRGTAFHAWLEQRFGQQSLLGPGELPGAADDGAGADEDLAELQRRFEEGEWGGRTPLDVEVPFETIIGDRLVRGRMDAVFHDADSGTYDVVDWKTGGPPQTADERRAVAVQVAAYRIAWAELAGVPLDDVRAAFHYVRAQETVRPADLLDAAGLAALLENLPQA</sequence>
<dbReference type="EC" id="5.6.2.4" evidence="13"/>
<dbReference type="CDD" id="cd17932">
    <property type="entry name" value="DEXQc_UvrD"/>
    <property type="match status" value="1"/>
</dbReference>
<keyword evidence="20" id="KW-1185">Reference proteome</keyword>
<organism evidence="19 20">
    <name type="scientific">Streptomonospora salina</name>
    <dbReference type="NCBI Taxonomy" id="104205"/>
    <lineage>
        <taxon>Bacteria</taxon>
        <taxon>Bacillati</taxon>
        <taxon>Actinomycetota</taxon>
        <taxon>Actinomycetes</taxon>
        <taxon>Streptosporangiales</taxon>
        <taxon>Nocardiopsidaceae</taxon>
        <taxon>Streptomonospora</taxon>
    </lineage>
</organism>
<feature type="domain" description="UvrD-like helicase C-terminal" evidence="18">
    <location>
        <begin position="360"/>
        <end position="695"/>
    </location>
</feature>
<evidence type="ECO:0000259" key="18">
    <source>
        <dbReference type="PROSITE" id="PS51217"/>
    </source>
</evidence>
<evidence type="ECO:0000256" key="5">
    <source>
        <dbReference type="ARBA" id="ARBA00022801"/>
    </source>
</evidence>
<dbReference type="PROSITE" id="PS51198">
    <property type="entry name" value="UVRD_HELICASE_ATP_BIND"/>
    <property type="match status" value="1"/>
</dbReference>
<evidence type="ECO:0000256" key="16">
    <source>
        <dbReference type="SAM" id="MobiDB-lite"/>
    </source>
</evidence>
<name>A0A841E3P1_9ACTN</name>
<keyword evidence="9" id="KW-0238">DNA-binding</keyword>
<evidence type="ECO:0000256" key="9">
    <source>
        <dbReference type="ARBA" id="ARBA00023125"/>
    </source>
</evidence>
<evidence type="ECO:0000256" key="2">
    <source>
        <dbReference type="ARBA" id="ARBA00022722"/>
    </source>
</evidence>
<evidence type="ECO:0000313" key="19">
    <source>
        <dbReference type="EMBL" id="MBB5997775.1"/>
    </source>
</evidence>
<dbReference type="Pfam" id="PF12705">
    <property type="entry name" value="PDDEXK_1"/>
    <property type="match status" value="1"/>
</dbReference>
<dbReference type="PROSITE" id="PS51217">
    <property type="entry name" value="UVRD_HELICASE_CTER"/>
    <property type="match status" value="1"/>
</dbReference>
<dbReference type="InterPro" id="IPR014016">
    <property type="entry name" value="UvrD-like_ATP-bd"/>
</dbReference>
<reference evidence="19 20" key="1">
    <citation type="submission" date="2020-08" db="EMBL/GenBank/DDBJ databases">
        <title>Sequencing the genomes of 1000 actinobacteria strains.</title>
        <authorList>
            <person name="Klenk H.-P."/>
        </authorList>
    </citation>
    <scope>NUCLEOTIDE SEQUENCE [LARGE SCALE GENOMIC DNA]</scope>
    <source>
        <strain evidence="19 20">DSM 44593</strain>
    </source>
</reference>
<keyword evidence="8 15" id="KW-0067">ATP-binding</keyword>
<dbReference type="SUPFAM" id="SSF52980">
    <property type="entry name" value="Restriction endonuclease-like"/>
    <property type="match status" value="1"/>
</dbReference>
<evidence type="ECO:0000256" key="11">
    <source>
        <dbReference type="ARBA" id="ARBA00023235"/>
    </source>
</evidence>
<dbReference type="GO" id="GO:0000725">
    <property type="term" value="P:recombinational repair"/>
    <property type="evidence" value="ECO:0007669"/>
    <property type="project" value="TreeGrafter"/>
</dbReference>
<dbReference type="InterPro" id="IPR027417">
    <property type="entry name" value="P-loop_NTPase"/>
</dbReference>
<dbReference type="RefSeq" id="WP_184633983.1">
    <property type="nucleotide sequence ID" value="NZ_BAABKT010000005.1"/>
</dbReference>
<feature type="binding site" evidence="15">
    <location>
        <begin position="56"/>
        <end position="63"/>
    </location>
    <ligand>
        <name>ATP</name>
        <dbReference type="ChEBI" id="CHEBI:30616"/>
    </ligand>
</feature>
<dbReference type="Proteomes" id="UP000578077">
    <property type="component" value="Unassembled WGS sequence"/>
</dbReference>
<dbReference type="InterPro" id="IPR011604">
    <property type="entry name" value="PDDEXK-like_dom_sf"/>
</dbReference>
<evidence type="ECO:0000256" key="8">
    <source>
        <dbReference type="ARBA" id="ARBA00022840"/>
    </source>
</evidence>
<comment type="catalytic activity">
    <reaction evidence="14">
        <text>ATP + H2O = ADP + phosphate + H(+)</text>
        <dbReference type="Rhea" id="RHEA:13065"/>
        <dbReference type="ChEBI" id="CHEBI:15377"/>
        <dbReference type="ChEBI" id="CHEBI:15378"/>
        <dbReference type="ChEBI" id="CHEBI:30616"/>
        <dbReference type="ChEBI" id="CHEBI:43474"/>
        <dbReference type="ChEBI" id="CHEBI:456216"/>
        <dbReference type="EC" id="5.6.2.4"/>
    </reaction>
</comment>
<accession>A0A841E3P1</accession>
<dbReference type="AlphaFoldDB" id="A0A841E3P1"/>
<feature type="region of interest" description="Disordered" evidence="16">
    <location>
        <begin position="815"/>
        <end position="857"/>
    </location>
</feature>
<feature type="domain" description="UvrD-like helicase ATP-binding" evidence="17">
    <location>
        <begin position="35"/>
        <end position="359"/>
    </location>
</feature>
<dbReference type="PANTHER" id="PTHR11070:SF55">
    <property type="entry name" value="DNA 3'-5' HELICASE"/>
    <property type="match status" value="1"/>
</dbReference>
<evidence type="ECO:0000256" key="15">
    <source>
        <dbReference type="PROSITE-ProRule" id="PRU00560"/>
    </source>
</evidence>
<dbReference type="InterPro" id="IPR038726">
    <property type="entry name" value="PDDEXK_AddAB-type"/>
</dbReference>